<name>L8GI23_ACACF</name>
<dbReference type="InterPro" id="IPR023753">
    <property type="entry name" value="FAD/NAD-binding_dom"/>
</dbReference>
<dbReference type="RefSeq" id="XP_004334522.1">
    <property type="nucleotide sequence ID" value="XM_004334474.1"/>
</dbReference>
<dbReference type="VEuPathDB" id="AmoebaDB:ACA1_309500"/>
<dbReference type="PROSITE" id="PS00018">
    <property type="entry name" value="EF_HAND_1"/>
    <property type="match status" value="2"/>
</dbReference>
<keyword evidence="3" id="KW-0285">Flavoprotein</keyword>
<dbReference type="EMBL" id="KB008111">
    <property type="protein sequence ID" value="ELR12509.1"/>
    <property type="molecule type" value="Genomic_DNA"/>
</dbReference>
<feature type="region of interest" description="Disordered" evidence="9">
    <location>
        <begin position="48"/>
        <end position="85"/>
    </location>
</feature>
<evidence type="ECO:0000256" key="5">
    <source>
        <dbReference type="ARBA" id="ARBA00022837"/>
    </source>
</evidence>
<dbReference type="Pfam" id="PF13202">
    <property type="entry name" value="EF-hand_5"/>
    <property type="match status" value="1"/>
</dbReference>
<feature type="non-terminal residue" evidence="11">
    <location>
        <position position="1"/>
    </location>
</feature>
<keyword evidence="6" id="KW-0809">Transit peptide</keyword>
<accession>L8GI23</accession>
<dbReference type="GO" id="GO:0005509">
    <property type="term" value="F:calcium ion binding"/>
    <property type="evidence" value="ECO:0007669"/>
    <property type="project" value="InterPro"/>
</dbReference>
<evidence type="ECO:0000256" key="3">
    <source>
        <dbReference type="ARBA" id="ARBA00022630"/>
    </source>
</evidence>
<evidence type="ECO:0000256" key="1">
    <source>
        <dbReference type="ARBA" id="ARBA00004137"/>
    </source>
</evidence>
<dbReference type="PROSITE" id="PS50222">
    <property type="entry name" value="EF_HAND_2"/>
    <property type="match status" value="2"/>
</dbReference>
<evidence type="ECO:0000256" key="4">
    <source>
        <dbReference type="ARBA" id="ARBA00022827"/>
    </source>
</evidence>
<reference evidence="11 12" key="1">
    <citation type="journal article" date="2013" name="Genome Biol.">
        <title>Genome of Acanthamoeba castellanii highlights extensive lateral gene transfer and early evolution of tyrosine kinase signaling.</title>
        <authorList>
            <person name="Clarke M."/>
            <person name="Lohan A.J."/>
            <person name="Liu B."/>
            <person name="Lagkouvardos I."/>
            <person name="Roy S."/>
            <person name="Zafar N."/>
            <person name="Bertelli C."/>
            <person name="Schilde C."/>
            <person name="Kianianmomeni A."/>
            <person name="Burglin T.R."/>
            <person name="Frech C."/>
            <person name="Turcotte B."/>
            <person name="Kopec K.O."/>
            <person name="Synnott J.M."/>
            <person name="Choo C."/>
            <person name="Paponov I."/>
            <person name="Finkler A."/>
            <person name="Soon Heng Tan C."/>
            <person name="Hutchins A.P."/>
            <person name="Weinmeier T."/>
            <person name="Rattei T."/>
            <person name="Chu J.S."/>
            <person name="Gimenez G."/>
            <person name="Irimia M."/>
            <person name="Rigden D.J."/>
            <person name="Fitzpatrick D.A."/>
            <person name="Lorenzo-Morales J."/>
            <person name="Bateman A."/>
            <person name="Chiu C.H."/>
            <person name="Tang P."/>
            <person name="Hegemann P."/>
            <person name="Fromm H."/>
            <person name="Raoult D."/>
            <person name="Greub G."/>
            <person name="Miranda-Saavedra D."/>
            <person name="Chen N."/>
            <person name="Nash P."/>
            <person name="Ginger M.L."/>
            <person name="Horn M."/>
            <person name="Schaap P."/>
            <person name="Caler L."/>
            <person name="Loftus B."/>
        </authorList>
    </citation>
    <scope>NUCLEOTIDE SEQUENCE [LARGE SCALE GENOMIC DNA]</scope>
    <source>
        <strain evidence="11 12">Neff</strain>
    </source>
</reference>
<organism evidence="11 12">
    <name type="scientific">Acanthamoeba castellanii (strain ATCC 30010 / Neff)</name>
    <dbReference type="NCBI Taxonomy" id="1257118"/>
    <lineage>
        <taxon>Eukaryota</taxon>
        <taxon>Amoebozoa</taxon>
        <taxon>Discosea</taxon>
        <taxon>Longamoebia</taxon>
        <taxon>Centramoebida</taxon>
        <taxon>Acanthamoebidae</taxon>
        <taxon>Acanthamoeba</taxon>
    </lineage>
</organism>
<dbReference type="SMART" id="SM00054">
    <property type="entry name" value="EFh"/>
    <property type="match status" value="2"/>
</dbReference>
<dbReference type="Pfam" id="PF07992">
    <property type="entry name" value="Pyr_redox_2"/>
    <property type="match status" value="1"/>
</dbReference>
<dbReference type="InterPro" id="IPR036188">
    <property type="entry name" value="FAD/NAD-bd_sf"/>
</dbReference>
<dbReference type="SUPFAM" id="SSF47473">
    <property type="entry name" value="EF-hand"/>
    <property type="match status" value="1"/>
</dbReference>
<dbReference type="PANTHER" id="PTHR43706">
    <property type="entry name" value="NADH DEHYDROGENASE"/>
    <property type="match status" value="1"/>
</dbReference>
<gene>
    <name evidence="11" type="ORF">ACA1_309500</name>
</gene>
<comment type="subcellular location">
    <subcellularLocation>
        <location evidence="1">Mitochondrion inner membrane</location>
        <topology evidence="1">Peripheral membrane protein</topology>
        <orientation evidence="1">Intermembrane side</orientation>
    </subcellularLocation>
</comment>
<keyword evidence="4" id="KW-0274">FAD</keyword>
<protein>
    <submittedName>
        <fullName evidence="11">Pyridine nucleotidedisulfide oxidoreductase domain containing protein</fullName>
    </submittedName>
</protein>
<keyword evidence="7" id="KW-0560">Oxidoreductase</keyword>
<dbReference type="Proteomes" id="UP000011083">
    <property type="component" value="Unassembled WGS sequence"/>
</dbReference>
<dbReference type="InterPro" id="IPR054585">
    <property type="entry name" value="NDH2-like_C"/>
</dbReference>
<proteinExistence type="inferred from homology"/>
<keyword evidence="5" id="KW-0106">Calcium</keyword>
<dbReference type="Pfam" id="PF22366">
    <property type="entry name" value="NDH2_C"/>
    <property type="match status" value="1"/>
</dbReference>
<evidence type="ECO:0000313" key="12">
    <source>
        <dbReference type="Proteomes" id="UP000011083"/>
    </source>
</evidence>
<evidence type="ECO:0000256" key="8">
    <source>
        <dbReference type="ARBA" id="ARBA00023027"/>
    </source>
</evidence>
<dbReference type="InterPro" id="IPR045024">
    <property type="entry name" value="NDH-2"/>
</dbReference>
<evidence type="ECO:0000256" key="9">
    <source>
        <dbReference type="SAM" id="MobiDB-lite"/>
    </source>
</evidence>
<dbReference type="Gene3D" id="3.50.50.100">
    <property type="match status" value="2"/>
</dbReference>
<dbReference type="InterPro" id="IPR002048">
    <property type="entry name" value="EF_hand_dom"/>
</dbReference>
<dbReference type="AlphaFoldDB" id="L8GI23"/>
<evidence type="ECO:0000256" key="6">
    <source>
        <dbReference type="ARBA" id="ARBA00022946"/>
    </source>
</evidence>
<sequence>GRGGWRGVGTVAGLVVAAGALGAVALEGLQDDENDSLLSRTPFVSAVRAEEKTTPNAKAPPSIVSQNPPVDRAVQREQQGGADKPMRTKKRVVILGSGWAAVGVLRELDNEAYEVVVVSPRNYFLFTPLLPSVTVGTLDSRSVVESIRRTFKRAGASDVQFLNAECTAINHQSNSITCNDVSGDGAVRSFDLEYDQLIVAVGCDNTTFGTPGVEKYCHFLKELNDARRIRQQITQNFEVAGLPGQPEEEIKRLLHFVVVGGGPTGVEFAAELHDLLVEDLEKWFPRSLTQHVRITIIQSAAHILNTYDAKISDYAEKRFGRDDINVKPLCRVLSVDEKTLSYNDKQTNKTETLPYGMCVWATGTLHGPLFLRGIGPRPLVKKFCSTIKEQTNRRAIVTDSHLRVLGTTNVYAIGDCGTVEQRRLLSKFVDLFDQADENKDGVVSFDELSALVVKNKDEYPQLLIYAAKMQELFETVDLDKNQVLDREEFKALLTEVDKNLVELPATAQVASQEGKYLGQALNALARGQEVEQFHYKPLGSLAYIGARESVLELPGGFSFGGFTTWFAWRSAYLAKQVSWRNKFMVAMDWMKELLFGRDISKC</sequence>
<evidence type="ECO:0000313" key="11">
    <source>
        <dbReference type="EMBL" id="ELR12509.1"/>
    </source>
</evidence>
<dbReference type="GeneID" id="14913020"/>
<keyword evidence="8" id="KW-0520">NAD</keyword>
<dbReference type="CDD" id="cd00051">
    <property type="entry name" value="EFh"/>
    <property type="match status" value="1"/>
</dbReference>
<dbReference type="InterPro" id="IPR011992">
    <property type="entry name" value="EF-hand-dom_pair"/>
</dbReference>
<dbReference type="GO" id="GO:0003954">
    <property type="term" value="F:NADH dehydrogenase activity"/>
    <property type="evidence" value="ECO:0007669"/>
    <property type="project" value="InterPro"/>
</dbReference>
<dbReference type="PRINTS" id="PR00368">
    <property type="entry name" value="FADPNR"/>
</dbReference>
<comment type="similarity">
    <text evidence="2">Belongs to the NADH dehydrogenase family.</text>
</comment>
<feature type="domain" description="EF-hand" evidence="10">
    <location>
        <begin position="423"/>
        <end position="458"/>
    </location>
</feature>
<dbReference type="PANTHER" id="PTHR43706:SF51">
    <property type="entry name" value="CALCIUM-BINDING EF-HAND DOMAIN-CONTAINING PROTEIN"/>
    <property type="match status" value="1"/>
</dbReference>
<evidence type="ECO:0000256" key="2">
    <source>
        <dbReference type="ARBA" id="ARBA00005272"/>
    </source>
</evidence>
<dbReference type="KEGG" id="acan:ACA1_309500"/>
<dbReference type="InterPro" id="IPR018247">
    <property type="entry name" value="EF_Hand_1_Ca_BS"/>
</dbReference>
<evidence type="ECO:0000259" key="10">
    <source>
        <dbReference type="PROSITE" id="PS50222"/>
    </source>
</evidence>
<dbReference type="STRING" id="1257118.L8GI23"/>
<evidence type="ECO:0000256" key="7">
    <source>
        <dbReference type="ARBA" id="ARBA00023002"/>
    </source>
</evidence>
<feature type="domain" description="EF-hand" evidence="10">
    <location>
        <begin position="464"/>
        <end position="499"/>
    </location>
</feature>
<keyword evidence="12" id="KW-1185">Reference proteome</keyword>
<dbReference type="SUPFAM" id="SSF51905">
    <property type="entry name" value="FAD/NAD(P)-binding domain"/>
    <property type="match status" value="2"/>
</dbReference>
<dbReference type="OrthoDB" id="3244603at2759"/>
<dbReference type="GO" id="GO:0005743">
    <property type="term" value="C:mitochondrial inner membrane"/>
    <property type="evidence" value="ECO:0007669"/>
    <property type="project" value="UniProtKB-SubCell"/>
</dbReference>
<dbReference type="OMA" id="EPAEIKY"/>